<evidence type="ECO:0000313" key="4">
    <source>
        <dbReference type="Proteomes" id="UP000178417"/>
    </source>
</evidence>
<dbReference type="STRING" id="1802579.A2310_06790"/>
<reference evidence="3 4" key="1">
    <citation type="journal article" date="2016" name="Nat. Commun.">
        <title>Thousands of microbial genomes shed light on interconnected biogeochemical processes in an aquifer system.</title>
        <authorList>
            <person name="Anantharaman K."/>
            <person name="Brown C.T."/>
            <person name="Hug L.A."/>
            <person name="Sharon I."/>
            <person name="Castelle C.J."/>
            <person name="Probst A.J."/>
            <person name="Thomas B.C."/>
            <person name="Singh A."/>
            <person name="Wilkins M.J."/>
            <person name="Karaoz U."/>
            <person name="Brodie E.L."/>
            <person name="Williams K.H."/>
            <person name="Hubbard S.S."/>
            <person name="Banfield J.F."/>
        </authorList>
    </citation>
    <scope>NUCLEOTIDE SEQUENCE [LARGE SCALE GENOMIC DNA]</scope>
</reference>
<keyword evidence="1" id="KW-0732">Signal</keyword>
<comment type="caution">
    <text evidence="3">The sequence shown here is derived from an EMBL/GenBank/DDBJ whole genome shotgun (WGS) entry which is preliminary data.</text>
</comment>
<dbReference type="InterPro" id="IPR001119">
    <property type="entry name" value="SLH_dom"/>
</dbReference>
<dbReference type="Proteomes" id="UP000178417">
    <property type="component" value="Unassembled WGS sequence"/>
</dbReference>
<evidence type="ECO:0000259" key="2">
    <source>
        <dbReference type="PROSITE" id="PS51272"/>
    </source>
</evidence>
<accession>A0A1F4SUX5</accession>
<dbReference type="InterPro" id="IPR051465">
    <property type="entry name" value="Cell_Envelope_Struct_Comp"/>
</dbReference>
<protein>
    <recommendedName>
        <fullName evidence="2">SLH domain-containing protein</fullName>
    </recommendedName>
</protein>
<dbReference type="InterPro" id="IPR013783">
    <property type="entry name" value="Ig-like_fold"/>
</dbReference>
<dbReference type="Gene3D" id="2.40.160.60">
    <property type="entry name" value="Outer membrane protein transport protein (OMPP1/FadL/TodX)"/>
    <property type="match status" value="1"/>
</dbReference>
<dbReference type="PANTHER" id="PTHR43308:SF5">
    <property type="entry name" value="S-LAYER PROTEIN _ PEPTIDOGLYCAN ENDO-BETA-N-ACETYLGLUCOSAMINIDASE"/>
    <property type="match status" value="1"/>
</dbReference>
<feature type="signal peptide" evidence="1">
    <location>
        <begin position="1"/>
        <end position="22"/>
    </location>
</feature>
<dbReference type="EMBL" id="MEUB01000011">
    <property type="protein sequence ID" value="OGC24234.1"/>
    <property type="molecule type" value="Genomic_DNA"/>
</dbReference>
<evidence type="ECO:0000256" key="1">
    <source>
        <dbReference type="SAM" id="SignalP"/>
    </source>
</evidence>
<dbReference type="Pfam" id="PF00395">
    <property type="entry name" value="SLH"/>
    <property type="match status" value="3"/>
</dbReference>
<name>A0A1F4SUX5_UNCSA</name>
<feature type="chain" id="PRO_5009514430" description="SLH domain-containing protein" evidence="1">
    <location>
        <begin position="23"/>
        <end position="628"/>
    </location>
</feature>
<gene>
    <name evidence="3" type="ORF">A2310_06790</name>
</gene>
<dbReference type="PROSITE" id="PS51272">
    <property type="entry name" value="SLH"/>
    <property type="match status" value="2"/>
</dbReference>
<dbReference type="AlphaFoldDB" id="A0A1F4SUX5"/>
<proteinExistence type="predicted"/>
<feature type="domain" description="SLH" evidence="2">
    <location>
        <begin position="436"/>
        <end position="496"/>
    </location>
</feature>
<dbReference type="Gene3D" id="2.60.40.10">
    <property type="entry name" value="Immunoglobulins"/>
    <property type="match status" value="1"/>
</dbReference>
<sequence>MKNKTLLTTLIFVFLFYSFAFAVTKVANDPTQVSVGARVLGMGKTFVGVSDDISSMFVNPAGLSNLENWQLTSMAGKFINEINYINLGYAYPLPKGTLSLAYVGSNIGFIAPAPTIDTVDGVRVILSTTEGVAYNYDNNAVLFSGGVKLKEFIPISFLQNFAAGFTFKLFSQALSGPDISNGSASGKDIDAGLLFDPYPALRFGVTGQNILPFDMGGKIVWKNGIEESLPSTIKLGGSLKLLGKNGLRQLGTHNFLIALDYDIKPNDSSLPGLYHFGLEWSPLDILNIRMGIDQDFLGTSDEILETANNFTAGIGFLLNGYRFDYAYHQYYSISDNDTHYFSLSYGIWETKPPMKEFVEILSPLDQTIAYENNVKINGVILQKQVKRVTINEIEIPFDGMTFETTVNLNLGKNGFVLSAFDGKGKILAKKYLKILRLATFNDISKDYFAKLPIECMATLGTITGYPDGTFKSENRITRAEFLTLLLKSGDIKESGPREPLFLDVPDSNWAAKFINLASNMQLVTGYPDGNFRPNQSILRVEGIVIVSRFDGLDVLQPVYEIPYRDIPGRYWAINEINAARSAGFLKFLGERFEPNKALTRGETSEILSHTKYISKIISDLLDWKIGYF</sequence>
<feature type="domain" description="SLH" evidence="2">
    <location>
        <begin position="497"/>
        <end position="560"/>
    </location>
</feature>
<organism evidence="3 4">
    <name type="scientific">candidate division WOR-1 bacterium RIFOXYB2_FULL_37_13</name>
    <dbReference type="NCBI Taxonomy" id="1802579"/>
    <lineage>
        <taxon>Bacteria</taxon>
        <taxon>Bacillati</taxon>
        <taxon>Saganbacteria</taxon>
    </lineage>
</organism>
<evidence type="ECO:0000313" key="3">
    <source>
        <dbReference type="EMBL" id="OGC24234.1"/>
    </source>
</evidence>
<dbReference type="PANTHER" id="PTHR43308">
    <property type="entry name" value="OUTER MEMBRANE PROTEIN ALPHA-RELATED"/>
    <property type="match status" value="1"/>
</dbReference>